<dbReference type="GO" id="GO:0005911">
    <property type="term" value="C:cell-cell junction"/>
    <property type="evidence" value="ECO:0007669"/>
    <property type="project" value="TreeGrafter"/>
</dbReference>
<evidence type="ECO:0000313" key="3">
    <source>
        <dbReference type="Proteomes" id="UP000314986"/>
    </source>
</evidence>
<dbReference type="GO" id="GO:0070699">
    <property type="term" value="F:type II activin receptor binding"/>
    <property type="evidence" value="ECO:0007669"/>
    <property type="project" value="TreeGrafter"/>
</dbReference>
<reference evidence="3" key="3">
    <citation type="journal article" date="2014" name="Nature">
        <title>Elephant shark genome provides unique insights into gnathostome evolution.</title>
        <authorList>
            <consortium name="International Elephant Shark Genome Sequencing Consortium"/>
            <person name="Venkatesh B."/>
            <person name="Lee A.P."/>
            <person name="Ravi V."/>
            <person name="Maurya A.K."/>
            <person name="Lian M.M."/>
            <person name="Swann J.B."/>
            <person name="Ohta Y."/>
            <person name="Flajnik M.F."/>
            <person name="Sutoh Y."/>
            <person name="Kasahara M."/>
            <person name="Hoon S."/>
            <person name="Gangu V."/>
            <person name="Roy S.W."/>
            <person name="Irimia M."/>
            <person name="Korzh V."/>
            <person name="Kondrychyn I."/>
            <person name="Lim Z.W."/>
            <person name="Tay B.H."/>
            <person name="Tohari S."/>
            <person name="Kong K.W."/>
            <person name="Ho S."/>
            <person name="Lorente-Galdos B."/>
            <person name="Quilez J."/>
            <person name="Marques-Bonet T."/>
            <person name="Raney B.J."/>
            <person name="Ingham P.W."/>
            <person name="Tay A."/>
            <person name="Hillier L.W."/>
            <person name="Minx P."/>
            <person name="Boehm T."/>
            <person name="Wilson R.K."/>
            <person name="Brenner S."/>
            <person name="Warren W.C."/>
        </authorList>
    </citation>
    <scope>NUCLEOTIDE SEQUENCE [LARGE SCALE GENOMIC DNA]</scope>
</reference>
<name>A0A4W3JTL5_CALMI</name>
<dbReference type="SUPFAM" id="SSF50156">
    <property type="entry name" value="PDZ domain-like"/>
    <property type="match status" value="1"/>
</dbReference>
<dbReference type="GO" id="GO:0046332">
    <property type="term" value="F:SMAD binding"/>
    <property type="evidence" value="ECO:0007669"/>
    <property type="project" value="TreeGrafter"/>
</dbReference>
<dbReference type="GO" id="GO:0030159">
    <property type="term" value="F:signaling receptor complex adaptor activity"/>
    <property type="evidence" value="ECO:0007669"/>
    <property type="project" value="TreeGrafter"/>
</dbReference>
<dbReference type="OMA" id="VHETVIC"/>
<dbReference type="CDD" id="cd06730">
    <property type="entry name" value="PDZ0_MAGI-1_3-like"/>
    <property type="match status" value="1"/>
</dbReference>
<dbReference type="PANTHER" id="PTHR10316">
    <property type="entry name" value="MEMBRANE ASSOCIATED GUANYLATE KINASE-RELATED"/>
    <property type="match status" value="1"/>
</dbReference>
<dbReference type="SMART" id="SM00228">
    <property type="entry name" value="PDZ"/>
    <property type="match status" value="1"/>
</dbReference>
<dbReference type="PROSITE" id="PS50106">
    <property type="entry name" value="PDZ"/>
    <property type="match status" value="1"/>
</dbReference>
<reference evidence="2" key="4">
    <citation type="submission" date="2025-08" db="UniProtKB">
        <authorList>
            <consortium name="Ensembl"/>
        </authorList>
    </citation>
    <scope>IDENTIFICATION</scope>
</reference>
<dbReference type="GO" id="GO:0030425">
    <property type="term" value="C:dendrite"/>
    <property type="evidence" value="ECO:0007669"/>
    <property type="project" value="TreeGrafter"/>
</dbReference>
<dbReference type="Proteomes" id="UP000314986">
    <property type="component" value="Unassembled WGS sequence"/>
</dbReference>
<reference evidence="3" key="2">
    <citation type="journal article" date="2007" name="PLoS Biol.">
        <title>Survey sequencing and comparative analysis of the elephant shark (Callorhinchus milii) genome.</title>
        <authorList>
            <person name="Venkatesh B."/>
            <person name="Kirkness E.F."/>
            <person name="Loh Y.H."/>
            <person name="Halpern A.L."/>
            <person name="Lee A.P."/>
            <person name="Johnson J."/>
            <person name="Dandona N."/>
            <person name="Viswanathan L.D."/>
            <person name="Tay A."/>
            <person name="Venter J.C."/>
            <person name="Strausberg R.L."/>
            <person name="Brenner S."/>
        </authorList>
    </citation>
    <scope>NUCLEOTIDE SEQUENCE [LARGE SCALE GENOMIC DNA]</scope>
</reference>
<dbReference type="PANTHER" id="PTHR10316:SF27">
    <property type="entry name" value="MEMBRANE-ASSOCIATED GUANYLATE KINASE, WW AND PDZ DOMAIN-CONTAINING PROTEIN 2"/>
    <property type="match status" value="1"/>
</dbReference>
<organism evidence="2 3">
    <name type="scientific">Callorhinchus milii</name>
    <name type="common">Ghost shark</name>
    <dbReference type="NCBI Taxonomy" id="7868"/>
    <lineage>
        <taxon>Eukaryota</taxon>
        <taxon>Metazoa</taxon>
        <taxon>Chordata</taxon>
        <taxon>Craniata</taxon>
        <taxon>Vertebrata</taxon>
        <taxon>Chondrichthyes</taxon>
        <taxon>Holocephali</taxon>
        <taxon>Chimaeriformes</taxon>
        <taxon>Callorhinchidae</taxon>
        <taxon>Callorhinchus</taxon>
    </lineage>
</organism>
<reference evidence="3" key="1">
    <citation type="journal article" date="2006" name="Science">
        <title>Ancient noncoding elements conserved in the human genome.</title>
        <authorList>
            <person name="Venkatesh B."/>
            <person name="Kirkness E.F."/>
            <person name="Loh Y.H."/>
            <person name="Halpern A.L."/>
            <person name="Lee A.P."/>
            <person name="Johnson J."/>
            <person name="Dandona N."/>
            <person name="Viswanathan L.D."/>
            <person name="Tay A."/>
            <person name="Venter J.C."/>
            <person name="Strausberg R.L."/>
            <person name="Brenner S."/>
        </authorList>
    </citation>
    <scope>NUCLEOTIDE SEQUENCE [LARGE SCALE GENOMIC DNA]</scope>
</reference>
<dbReference type="InterPro" id="IPR036034">
    <property type="entry name" value="PDZ_sf"/>
</dbReference>
<dbReference type="GO" id="GO:0031697">
    <property type="term" value="F:beta-1 adrenergic receptor binding"/>
    <property type="evidence" value="ECO:0007669"/>
    <property type="project" value="TreeGrafter"/>
</dbReference>
<proteinExistence type="predicted"/>
<keyword evidence="3" id="KW-1185">Reference proteome</keyword>
<dbReference type="InParanoid" id="A0A4W3JTL5"/>
<dbReference type="GO" id="GO:0005737">
    <property type="term" value="C:cytoplasm"/>
    <property type="evidence" value="ECO:0007669"/>
    <property type="project" value="TreeGrafter"/>
</dbReference>
<dbReference type="Gene3D" id="2.30.42.10">
    <property type="match status" value="1"/>
</dbReference>
<protein>
    <recommendedName>
        <fullName evidence="1">PDZ domain-containing protein</fullName>
    </recommendedName>
</protein>
<feature type="domain" description="PDZ" evidence="1">
    <location>
        <begin position="17"/>
        <end position="100"/>
    </location>
</feature>
<reference evidence="2" key="5">
    <citation type="submission" date="2025-09" db="UniProtKB">
        <authorList>
            <consortium name="Ensembl"/>
        </authorList>
    </citation>
    <scope>IDENTIFICATION</scope>
</reference>
<dbReference type="GO" id="GO:0007165">
    <property type="term" value="P:signal transduction"/>
    <property type="evidence" value="ECO:0007669"/>
    <property type="project" value="TreeGrafter"/>
</dbReference>
<dbReference type="InterPro" id="IPR001478">
    <property type="entry name" value="PDZ"/>
</dbReference>
<evidence type="ECO:0000259" key="1">
    <source>
        <dbReference type="PROSITE" id="PS50106"/>
    </source>
</evidence>
<dbReference type="GO" id="GO:0005886">
    <property type="term" value="C:plasma membrane"/>
    <property type="evidence" value="ECO:0007669"/>
    <property type="project" value="GOC"/>
</dbReference>
<dbReference type="GO" id="GO:0043113">
    <property type="term" value="P:receptor clustering"/>
    <property type="evidence" value="ECO:0007669"/>
    <property type="project" value="TreeGrafter"/>
</dbReference>
<dbReference type="Pfam" id="PF00595">
    <property type="entry name" value="PDZ"/>
    <property type="match status" value="1"/>
</dbReference>
<dbReference type="GeneTree" id="ENSGT00940000155057"/>
<evidence type="ECO:0000313" key="2">
    <source>
        <dbReference type="Ensembl" id="ENSCMIP00000035300.1"/>
    </source>
</evidence>
<accession>A0A4W3JTL5</accession>
<sequence length="136" mass="15490">MSKVLKKKSHWTNKVHETVLCRNKDGELNVEIRGGAENGQFSFLGEIKQNRVMYQGGRLHADELLLEVNDTPVSGLTIRDVLAVIRHCKDPIRLKCVKQGTVIDQKPLFSFHHHNSVCSNLYFKHSCHDFIIPGTQ</sequence>
<dbReference type="AlphaFoldDB" id="A0A4W3JTL5"/>
<dbReference type="Ensembl" id="ENSCMIT00000035826.1">
    <property type="protein sequence ID" value="ENSCMIP00000035300.1"/>
    <property type="gene ID" value="ENSCMIG00000014943.1"/>
</dbReference>
<dbReference type="STRING" id="7868.ENSCMIP00000035300"/>
<dbReference type="FunFam" id="2.30.42.10:FF:000155">
    <property type="entry name" value="membrane-associated guanylate kinase, WW and PDZ domain-containing protein 2 isoform X4"/>
    <property type="match status" value="1"/>
</dbReference>